<evidence type="ECO:0000256" key="1">
    <source>
        <dbReference type="ARBA" id="ARBA00009884"/>
    </source>
</evidence>
<protein>
    <recommendedName>
        <fullName evidence="4">Sec1-like protein</fullName>
    </recommendedName>
</protein>
<organism evidence="2 3">
    <name type="scientific">Tetradesmus obliquus</name>
    <name type="common">Green alga</name>
    <name type="synonym">Acutodesmus obliquus</name>
    <dbReference type="NCBI Taxonomy" id="3088"/>
    <lineage>
        <taxon>Eukaryota</taxon>
        <taxon>Viridiplantae</taxon>
        <taxon>Chlorophyta</taxon>
        <taxon>core chlorophytes</taxon>
        <taxon>Chlorophyceae</taxon>
        <taxon>CS clade</taxon>
        <taxon>Sphaeropleales</taxon>
        <taxon>Scenedesmaceae</taxon>
        <taxon>Tetradesmus</taxon>
    </lineage>
</organism>
<dbReference type="AlphaFoldDB" id="A0A383VBZ3"/>
<dbReference type="GO" id="GO:0016192">
    <property type="term" value="P:vesicle-mediated transport"/>
    <property type="evidence" value="ECO:0007669"/>
    <property type="project" value="InterPro"/>
</dbReference>
<proteinExistence type="inferred from homology"/>
<evidence type="ECO:0008006" key="4">
    <source>
        <dbReference type="Google" id="ProtNLM"/>
    </source>
</evidence>
<evidence type="ECO:0000313" key="2">
    <source>
        <dbReference type="EMBL" id="SZX62701.1"/>
    </source>
</evidence>
<dbReference type="InterPro" id="IPR001619">
    <property type="entry name" value="Sec1-like"/>
</dbReference>
<keyword evidence="3" id="KW-1185">Reference proteome</keyword>
<name>A0A383VBZ3_TETOB</name>
<dbReference type="Gene3D" id="3.40.50.1910">
    <property type="match status" value="2"/>
</dbReference>
<dbReference type="PANTHER" id="PTHR11679">
    <property type="entry name" value="VESICLE PROTEIN SORTING-ASSOCIATED"/>
    <property type="match status" value="1"/>
</dbReference>
<evidence type="ECO:0000313" key="3">
    <source>
        <dbReference type="Proteomes" id="UP000256970"/>
    </source>
</evidence>
<dbReference type="Pfam" id="PF00995">
    <property type="entry name" value="Sec1"/>
    <property type="match status" value="1"/>
</dbReference>
<dbReference type="Gene3D" id="3.40.50.2060">
    <property type="match status" value="1"/>
</dbReference>
<gene>
    <name evidence="2" type="ORF">BQ4739_LOCUS3293</name>
</gene>
<accession>A0A383VBZ3</accession>
<dbReference type="InterPro" id="IPR043154">
    <property type="entry name" value="Sec-1-like_dom1"/>
</dbReference>
<comment type="similarity">
    <text evidence="1">Belongs to the STXBP/unc-18/SEC1 family.</text>
</comment>
<dbReference type="InterPro" id="IPR027482">
    <property type="entry name" value="Sec1-like_dom2"/>
</dbReference>
<reference evidence="2 3" key="1">
    <citation type="submission" date="2016-10" db="EMBL/GenBank/DDBJ databases">
        <authorList>
            <person name="Cai Z."/>
        </authorList>
    </citation>
    <scope>NUCLEOTIDE SEQUENCE [LARGE SCALE GENOMIC DNA]</scope>
</reference>
<dbReference type="InterPro" id="IPR036045">
    <property type="entry name" value="Sec1-like_sf"/>
</dbReference>
<sequence>MEGIRRVVRERVLGEMLGSVNDSTGGGWKVLVMDAFTTKITSAAVRMSDILDAGVSVVEDLDKAREPLPLAAVYFITPSPAAVSRLLADFATKPLYPSVHVFFSNRAPADAVDRIKKCKVLLPLLKSLKEVNLEYVVVDSRTFVTEHPHAMIRLMGERSEAVPREFEGEVDSIASRLATALASLHEFPAVRYRAGKPPAAGDAPGAAARSLLAQKLAQRISERAMVLQRSGVLPPRESCELLVLDRSVDPVAPVVHEWTYEAMVYDLLPVDENVISVDPVAPVVHEWTYEAMVYDLLPVDENVIR</sequence>
<dbReference type="Proteomes" id="UP000256970">
    <property type="component" value="Unassembled WGS sequence"/>
</dbReference>
<dbReference type="SUPFAM" id="SSF56815">
    <property type="entry name" value="Sec1/munc18-like (SM) proteins"/>
    <property type="match status" value="2"/>
</dbReference>
<dbReference type="EMBL" id="FNXT01000258">
    <property type="protein sequence ID" value="SZX62701.1"/>
    <property type="molecule type" value="Genomic_DNA"/>
</dbReference>